<evidence type="ECO:0000313" key="3">
    <source>
        <dbReference type="EMBL" id="GII31153.1"/>
    </source>
</evidence>
<dbReference type="Proteomes" id="UP000650628">
    <property type="component" value="Unassembled WGS sequence"/>
</dbReference>
<reference evidence="3 4" key="1">
    <citation type="submission" date="2021-01" db="EMBL/GenBank/DDBJ databases">
        <title>Whole genome shotgun sequence of Planotetraspora mira NBRC 15435.</title>
        <authorList>
            <person name="Komaki H."/>
            <person name="Tamura T."/>
        </authorList>
    </citation>
    <scope>NUCLEOTIDE SEQUENCE [LARGE SCALE GENOMIC DNA]</scope>
    <source>
        <strain evidence="3 4">NBRC 15435</strain>
    </source>
</reference>
<proteinExistence type="predicted"/>
<feature type="region of interest" description="Disordered" evidence="1">
    <location>
        <begin position="95"/>
        <end position="164"/>
    </location>
</feature>
<accession>A0A8J3TRE3</accession>
<feature type="compositionally biased region" description="Low complexity" evidence="1">
    <location>
        <begin position="115"/>
        <end position="127"/>
    </location>
</feature>
<keyword evidence="2" id="KW-0812">Transmembrane</keyword>
<evidence type="ECO:0000256" key="1">
    <source>
        <dbReference type="SAM" id="MobiDB-lite"/>
    </source>
</evidence>
<organism evidence="3 4">
    <name type="scientific">Planotetraspora mira</name>
    <dbReference type="NCBI Taxonomy" id="58121"/>
    <lineage>
        <taxon>Bacteria</taxon>
        <taxon>Bacillati</taxon>
        <taxon>Actinomycetota</taxon>
        <taxon>Actinomycetes</taxon>
        <taxon>Streptosporangiales</taxon>
        <taxon>Streptosporangiaceae</taxon>
        <taxon>Planotetraspora</taxon>
    </lineage>
</organism>
<comment type="caution">
    <text evidence="3">The sequence shown here is derived from an EMBL/GenBank/DDBJ whole genome shotgun (WGS) entry which is preliminary data.</text>
</comment>
<feature type="transmembrane region" description="Helical" evidence="2">
    <location>
        <begin position="41"/>
        <end position="64"/>
    </location>
</feature>
<dbReference type="RefSeq" id="WP_203955095.1">
    <property type="nucleotide sequence ID" value="NZ_BOOO01000024.1"/>
</dbReference>
<name>A0A8J3TRE3_9ACTN</name>
<keyword evidence="4" id="KW-1185">Reference proteome</keyword>
<evidence type="ECO:0000256" key="2">
    <source>
        <dbReference type="SAM" id="Phobius"/>
    </source>
</evidence>
<keyword evidence="2" id="KW-1133">Transmembrane helix</keyword>
<feature type="compositionally biased region" description="Polar residues" evidence="1">
    <location>
        <begin position="95"/>
        <end position="111"/>
    </location>
</feature>
<dbReference type="AlphaFoldDB" id="A0A8J3TRE3"/>
<keyword evidence="2" id="KW-0472">Membrane</keyword>
<gene>
    <name evidence="3" type="ORF">Pmi06nite_45950</name>
</gene>
<protein>
    <submittedName>
        <fullName evidence="3">Uncharacterized protein</fullName>
    </submittedName>
</protein>
<feature type="compositionally biased region" description="Polar residues" evidence="1">
    <location>
        <begin position="133"/>
        <end position="147"/>
    </location>
</feature>
<dbReference type="EMBL" id="BOOO01000024">
    <property type="protein sequence ID" value="GII31153.1"/>
    <property type="molecule type" value="Genomic_DNA"/>
</dbReference>
<sequence length="207" mass="20531">MTRTPELQWGAFMPAAVRCASAGPESGRGNRMARFAAGSRLGPLLVIGGLIAVGWLLGVIFGVFGTATSVAQTALSHVAAGSALSDVFPTADSSGSLATSADGVSTGSSGDFPTASDNAPANAAAMAGRTVDGLTSQSKPVLPSPSTVDHAPDNHGLVPQTGSGSSLFGDLARPILEPRLSSLPAPLAAVVPPVVRTAADDPSFSPD</sequence>
<evidence type="ECO:0000313" key="4">
    <source>
        <dbReference type="Proteomes" id="UP000650628"/>
    </source>
</evidence>